<keyword evidence="4" id="KW-0808">Transferase</keyword>
<dbReference type="InterPro" id="IPR000160">
    <property type="entry name" value="GGDEF_dom"/>
</dbReference>
<evidence type="ECO:0000256" key="1">
    <source>
        <dbReference type="SAM" id="MobiDB-lite"/>
    </source>
</evidence>
<dbReference type="SMART" id="SM00267">
    <property type="entry name" value="GGDEF"/>
    <property type="match status" value="1"/>
</dbReference>
<dbReference type="Pfam" id="PF12860">
    <property type="entry name" value="PAS_7"/>
    <property type="match status" value="1"/>
</dbReference>
<evidence type="ECO:0000259" key="3">
    <source>
        <dbReference type="PROSITE" id="PS50887"/>
    </source>
</evidence>
<dbReference type="CDD" id="cd01949">
    <property type="entry name" value="GGDEF"/>
    <property type="match status" value="1"/>
</dbReference>
<evidence type="ECO:0000256" key="2">
    <source>
        <dbReference type="SAM" id="Phobius"/>
    </source>
</evidence>
<feature type="transmembrane region" description="Helical" evidence="2">
    <location>
        <begin position="33"/>
        <end position="55"/>
    </location>
</feature>
<accession>A0ABT0DQ28</accession>
<keyword evidence="2" id="KW-0812">Transmembrane</keyword>
<gene>
    <name evidence="4" type="ORF">MWN33_15160</name>
</gene>
<evidence type="ECO:0000313" key="5">
    <source>
        <dbReference type="Proteomes" id="UP001202867"/>
    </source>
</evidence>
<proteinExistence type="predicted"/>
<reference evidence="4 5" key="1">
    <citation type="submission" date="2022-04" db="EMBL/GenBank/DDBJ databases">
        <authorList>
            <person name="Grouzdev D.S."/>
            <person name="Pantiukh K.S."/>
            <person name="Krutkina M.S."/>
        </authorList>
    </citation>
    <scope>NUCLEOTIDE SEQUENCE [LARGE SCALE GENOMIC DNA]</scope>
    <source>
        <strain evidence="4 5">Jip08</strain>
    </source>
</reference>
<protein>
    <submittedName>
        <fullName evidence="4">Diguanylate cyclase</fullName>
        <ecNumber evidence="4">2.7.7.65</ecNumber>
    </submittedName>
</protein>
<dbReference type="PANTHER" id="PTHR44757">
    <property type="entry name" value="DIGUANYLATE CYCLASE DGCP"/>
    <property type="match status" value="1"/>
</dbReference>
<evidence type="ECO:0000313" key="4">
    <source>
        <dbReference type="EMBL" id="MCK0209373.1"/>
    </source>
</evidence>
<dbReference type="SUPFAM" id="SSF55073">
    <property type="entry name" value="Nucleotide cyclase"/>
    <property type="match status" value="1"/>
</dbReference>
<dbReference type="EMBL" id="JALKCG010000006">
    <property type="protein sequence ID" value="MCK0209373.1"/>
    <property type="molecule type" value="Genomic_DNA"/>
</dbReference>
<dbReference type="InterPro" id="IPR029787">
    <property type="entry name" value="Nucleotide_cyclase"/>
</dbReference>
<dbReference type="Gene3D" id="3.30.450.20">
    <property type="entry name" value="PAS domain"/>
    <property type="match status" value="3"/>
</dbReference>
<keyword evidence="4" id="KW-0548">Nucleotidyltransferase</keyword>
<dbReference type="Pfam" id="PF00990">
    <property type="entry name" value="GGDEF"/>
    <property type="match status" value="1"/>
</dbReference>
<dbReference type="PANTHER" id="PTHR44757:SF2">
    <property type="entry name" value="BIOFILM ARCHITECTURE MAINTENANCE PROTEIN MBAA"/>
    <property type="match status" value="1"/>
</dbReference>
<dbReference type="PROSITE" id="PS50887">
    <property type="entry name" value="GGDEF"/>
    <property type="match status" value="1"/>
</dbReference>
<dbReference type="NCBIfam" id="TIGR00254">
    <property type="entry name" value="GGDEF"/>
    <property type="match status" value="1"/>
</dbReference>
<dbReference type="RefSeq" id="WP_247201877.1">
    <property type="nucleotide sequence ID" value="NZ_JALKCG010000006.1"/>
</dbReference>
<keyword evidence="5" id="KW-1185">Reference proteome</keyword>
<sequence length="640" mass="68100">MPDRPAKAPETVAPFPGASGRRGGRRSIAGRQLVLFGVVVGVLLAAGVAFVLVAFRHAAIHRVDNELKRMALVLADQAERAFEALETAQNGILQELESAQVDTVDDLRDQKNRPDLRESLRQRIAGLAHVDVIALIDDKGDVIGHSHPVTDAVGNLSDRHFFTTLRDGPAEGRYVSVPLTDPDGTIWTVHVAQRVNAQDGTFLGVVLGAVRLRYFETLYGTVAATSGDVISLVHSDGDVLARYPALDGRPPDGGGNPLAASHRVADTGDDHARRIAIGPEAFSAAHEVSTYPVQVQVSRDALHVLGSWQQEAVVIILGAGLAELSLAGVVLLGVRQIRYQGRLAEMERERRTQHIRFATAMEHLNQGVCMLDPAGHIAVVNPRLRELLGLPGDASLVGLGVGAFARATVAAGRLAPSDIRGLRRAIAALPAQMPASLTLHLSDGRVFVVELDTTPDGGHLATVEDATERHRAEMRIQHLAHHDPLTGLANRTLFSQRLREAIGRDGAPPALLLLDLDHFKEVNDRFGHPVGDALLVAAADRLRGCLGPGDLAARLGGDEFAVLQAGSAQPEGPQALGDRLVEVLGAPYEIEGRHLVVYASVGSAVAGPGDDEAALMRQADLALYRAKGEGRGRHLMAGDA</sequence>
<organism evidence="4 5">
    <name type="scientific">Ancylobacter koreensis</name>
    <dbReference type="NCBI Taxonomy" id="266121"/>
    <lineage>
        <taxon>Bacteria</taxon>
        <taxon>Pseudomonadati</taxon>
        <taxon>Pseudomonadota</taxon>
        <taxon>Alphaproteobacteria</taxon>
        <taxon>Hyphomicrobiales</taxon>
        <taxon>Xanthobacteraceae</taxon>
        <taxon>Ancylobacter</taxon>
    </lineage>
</organism>
<feature type="domain" description="GGDEF" evidence="3">
    <location>
        <begin position="507"/>
        <end position="639"/>
    </location>
</feature>
<dbReference type="Gene3D" id="3.30.70.270">
    <property type="match status" value="1"/>
</dbReference>
<comment type="caution">
    <text evidence="4">The sequence shown here is derived from an EMBL/GenBank/DDBJ whole genome shotgun (WGS) entry which is preliminary data.</text>
</comment>
<reference evidence="5" key="2">
    <citation type="submission" date="2023-07" db="EMBL/GenBank/DDBJ databases">
        <title>Ancylobacter moscoviensis sp. nov., facultatively methylotrophic bacteria from activated sludge and the reclassification of Starkeya novella (Starkey 1934) Kelly et al. 2000 as Ancylobacter novellus comb. nov., Starkeya koreensis Im et al. 2006 as Ancylobacter koreensis comb.nov., Angulomicrobium tetraedrale Vasil'eva et al. 1986 as Ancylobacter tetraedralis comb. nov., Angulomicrobium amanitiforme Fritz et al. 2004 as Ancylobacter amanitiformis comb. nov. and Methylorhabdus multivorans Doronina et al. 1996 as Ancylobacter multivorans comb. nov. and emended description of the genus Ancylobacter.</title>
        <authorList>
            <person name="Doronina N."/>
            <person name="Chemodurova A."/>
            <person name="Grouzdev D."/>
            <person name="Koziaeva V."/>
            <person name="Shi W."/>
            <person name="Wu L."/>
            <person name="Kaparullina E."/>
        </authorList>
    </citation>
    <scope>NUCLEOTIDE SEQUENCE [LARGE SCALE GENOMIC DNA]</scope>
    <source>
        <strain evidence="5">Jip08</strain>
    </source>
</reference>
<dbReference type="CDD" id="cd12914">
    <property type="entry name" value="PDC1_DGC_like"/>
    <property type="match status" value="1"/>
</dbReference>
<dbReference type="EC" id="2.7.7.65" evidence="4"/>
<feature type="region of interest" description="Disordered" evidence="1">
    <location>
        <begin position="1"/>
        <end position="24"/>
    </location>
</feature>
<dbReference type="GO" id="GO:0052621">
    <property type="term" value="F:diguanylate cyclase activity"/>
    <property type="evidence" value="ECO:0007669"/>
    <property type="project" value="UniProtKB-EC"/>
</dbReference>
<name>A0ABT0DQ28_9HYPH</name>
<dbReference type="Proteomes" id="UP001202867">
    <property type="component" value="Unassembled WGS sequence"/>
</dbReference>
<dbReference type="CDD" id="cd12915">
    <property type="entry name" value="PDC2_DGC_like"/>
    <property type="match status" value="1"/>
</dbReference>
<dbReference type="InterPro" id="IPR035965">
    <property type="entry name" value="PAS-like_dom_sf"/>
</dbReference>
<dbReference type="InterPro" id="IPR043128">
    <property type="entry name" value="Rev_trsase/Diguanyl_cyclase"/>
</dbReference>
<dbReference type="SUPFAM" id="SSF55785">
    <property type="entry name" value="PYP-like sensor domain (PAS domain)"/>
    <property type="match status" value="1"/>
</dbReference>
<dbReference type="InterPro" id="IPR052155">
    <property type="entry name" value="Biofilm_reg_signaling"/>
</dbReference>
<keyword evidence="2" id="KW-0472">Membrane</keyword>
<keyword evidence="2" id="KW-1133">Transmembrane helix</keyword>